<dbReference type="SUPFAM" id="SSF53335">
    <property type="entry name" value="S-adenosyl-L-methionine-dependent methyltransferases"/>
    <property type="match status" value="1"/>
</dbReference>
<evidence type="ECO:0000256" key="2">
    <source>
        <dbReference type="ARBA" id="ARBA00022573"/>
    </source>
</evidence>
<proteinExistence type="predicted"/>
<dbReference type="Gene3D" id="3.40.50.150">
    <property type="entry name" value="Vaccinia Virus protein VP39"/>
    <property type="match status" value="1"/>
</dbReference>
<evidence type="ECO:0000313" key="7">
    <source>
        <dbReference type="EMBL" id="GAA3623399.1"/>
    </source>
</evidence>
<dbReference type="InterPro" id="IPR050714">
    <property type="entry name" value="Cobalamin_biosynth_MTase"/>
</dbReference>
<dbReference type="PANTHER" id="PTHR43182">
    <property type="entry name" value="COBALT-PRECORRIN-6B C(15)-METHYLTRANSFERASE (DECARBOXYLATING)"/>
    <property type="match status" value="1"/>
</dbReference>
<protein>
    <submittedName>
        <fullName evidence="7">Bifunctional cobalt-precorrin-7 (C(5))-methyltransferase/cobalt-precorrin-6B (C(15))-methyltransferase</fullName>
    </submittedName>
</protein>
<evidence type="ECO:0000256" key="3">
    <source>
        <dbReference type="ARBA" id="ARBA00022603"/>
    </source>
</evidence>
<keyword evidence="4" id="KW-0808">Transferase</keyword>
<reference evidence="8" key="1">
    <citation type="journal article" date="2019" name="Int. J. Syst. Evol. Microbiol.">
        <title>The Global Catalogue of Microorganisms (GCM) 10K type strain sequencing project: providing services to taxonomists for standard genome sequencing and annotation.</title>
        <authorList>
            <consortium name="The Broad Institute Genomics Platform"/>
            <consortium name="The Broad Institute Genome Sequencing Center for Infectious Disease"/>
            <person name="Wu L."/>
            <person name="Ma J."/>
        </authorList>
    </citation>
    <scope>NUCLEOTIDE SEQUENCE [LARGE SCALE GENOMIC DNA]</scope>
    <source>
        <strain evidence="8">JCM 16929</strain>
    </source>
</reference>
<name>A0ABP7A237_9ACTN</name>
<dbReference type="CDD" id="cd11644">
    <property type="entry name" value="Precorrin-6Y-MT"/>
    <property type="match status" value="1"/>
</dbReference>
<dbReference type="InterPro" id="IPR014777">
    <property type="entry name" value="4pyrrole_Mease_sub1"/>
</dbReference>
<keyword evidence="8" id="KW-1185">Reference proteome</keyword>
<dbReference type="Gene3D" id="3.40.1010.10">
    <property type="entry name" value="Cobalt-precorrin-4 Transmethylase, Domain 1"/>
    <property type="match status" value="1"/>
</dbReference>
<accession>A0ABP7A237</accession>
<dbReference type="EMBL" id="BAABAB010000017">
    <property type="protein sequence ID" value="GAA3623399.1"/>
    <property type="molecule type" value="Genomic_DNA"/>
</dbReference>
<comment type="caution">
    <text evidence="7">The sequence shown here is derived from an EMBL/GenBank/DDBJ whole genome shotgun (WGS) entry which is preliminary data.</text>
</comment>
<dbReference type="InterPro" id="IPR035996">
    <property type="entry name" value="4pyrrol_Methylase_sf"/>
</dbReference>
<dbReference type="InterPro" id="IPR006365">
    <property type="entry name" value="Cbl_synth_CobL"/>
</dbReference>
<dbReference type="InterPro" id="IPR014008">
    <property type="entry name" value="Cbl_synth_MTase_CbiT"/>
</dbReference>
<evidence type="ECO:0000256" key="4">
    <source>
        <dbReference type="ARBA" id="ARBA00022679"/>
    </source>
</evidence>
<keyword evidence="2" id="KW-0169">Cobalamin biosynthesis</keyword>
<dbReference type="CDD" id="cd02440">
    <property type="entry name" value="AdoMet_MTases"/>
    <property type="match status" value="1"/>
</dbReference>
<keyword evidence="5" id="KW-0949">S-adenosyl-L-methionine</keyword>
<sequence length="451" mass="48030">MFWLSTDAPRVRTVRSAHSGGTAPDARWIPPPLPVPIIPQRTGYSRSVIRVVGLTARGWADLPEPERAIVREAPLVIGAGRLLDLVSLSPGQRAVEFPKPLRPGLHRLLADPDRDEVVVLASGDPLLSGIATTLLEEFGSDRVRVHPAVSSVALARARMGWPAECAETVSVVGRPVDRVRRLLAPGVRLVVLSADRHTPAALAALLVDAGYGASTMAVLGDLGSPDESSVSGLARGWCADVPQLNVVCVECTPDRGATTYGWTSGLPDEAFEHDGQLTKRDVRAAVLARLAPRPGELLWDLGAGAGSVAIEWCRAHPSCAAVAVERDADRVERIRRNAARLGVPELRVVGADTALAETFDGLPAPHAVFVGGGADAELLDRAWAALPAGGRLVVAAVTIETEQLLVSRQDRLGGELIRISVQQVEPLGRYRGWRPARPVVLWAVGKDEEMS</sequence>
<dbReference type="SUPFAM" id="SSF53790">
    <property type="entry name" value="Tetrapyrrole methylase"/>
    <property type="match status" value="1"/>
</dbReference>
<dbReference type="InterPro" id="IPR029063">
    <property type="entry name" value="SAM-dependent_MTases_sf"/>
</dbReference>
<feature type="domain" description="Tetrapyrrole methylase" evidence="6">
    <location>
        <begin position="52"/>
        <end position="232"/>
    </location>
</feature>
<dbReference type="NCBIfam" id="TIGR02467">
    <property type="entry name" value="CbiE"/>
    <property type="match status" value="1"/>
</dbReference>
<dbReference type="PANTHER" id="PTHR43182:SF1">
    <property type="entry name" value="COBALT-PRECORRIN-7 C(5)-METHYLTRANSFERASE"/>
    <property type="match status" value="1"/>
</dbReference>
<evidence type="ECO:0000259" key="6">
    <source>
        <dbReference type="Pfam" id="PF00590"/>
    </source>
</evidence>
<dbReference type="Proteomes" id="UP001501490">
    <property type="component" value="Unassembled WGS sequence"/>
</dbReference>
<dbReference type="NCBIfam" id="TIGR02469">
    <property type="entry name" value="CbiT"/>
    <property type="match status" value="1"/>
</dbReference>
<keyword evidence="3" id="KW-0489">Methyltransferase</keyword>
<gene>
    <name evidence="7" type="ORF">GCM10022236_27260</name>
</gene>
<evidence type="ECO:0000256" key="5">
    <source>
        <dbReference type="ARBA" id="ARBA00022691"/>
    </source>
</evidence>
<evidence type="ECO:0000256" key="1">
    <source>
        <dbReference type="ARBA" id="ARBA00004953"/>
    </source>
</evidence>
<organism evidence="7 8">
    <name type="scientific">Microlunatus ginsengisoli</name>
    <dbReference type="NCBI Taxonomy" id="363863"/>
    <lineage>
        <taxon>Bacteria</taxon>
        <taxon>Bacillati</taxon>
        <taxon>Actinomycetota</taxon>
        <taxon>Actinomycetes</taxon>
        <taxon>Propionibacteriales</taxon>
        <taxon>Propionibacteriaceae</taxon>
        <taxon>Microlunatus</taxon>
    </lineage>
</organism>
<dbReference type="PIRSF" id="PIRSF036428">
    <property type="entry name" value="CobL"/>
    <property type="match status" value="1"/>
</dbReference>
<evidence type="ECO:0000313" key="8">
    <source>
        <dbReference type="Proteomes" id="UP001501490"/>
    </source>
</evidence>
<dbReference type="InterPro" id="IPR000878">
    <property type="entry name" value="4pyrrol_Mease"/>
</dbReference>
<dbReference type="InterPro" id="IPR012818">
    <property type="entry name" value="CbiE"/>
</dbReference>
<comment type="pathway">
    <text evidence="1">Cofactor biosynthesis; adenosylcobalamin biosynthesis.</text>
</comment>
<dbReference type="Pfam" id="PF00590">
    <property type="entry name" value="TP_methylase"/>
    <property type="match status" value="1"/>
</dbReference>